<dbReference type="InterPro" id="IPR029467">
    <property type="entry name" value="Cyt_c7-like"/>
</dbReference>
<accession>A0A254TF56</accession>
<evidence type="ECO:0000256" key="1">
    <source>
        <dbReference type="SAM" id="SignalP"/>
    </source>
</evidence>
<name>A0A254TF56_9BURK</name>
<reference evidence="3 4" key="1">
    <citation type="submission" date="2016-02" db="EMBL/GenBank/DDBJ databases">
        <authorList>
            <person name="Wen L."/>
            <person name="He K."/>
            <person name="Yang H."/>
        </authorList>
    </citation>
    <scope>NUCLEOTIDE SEQUENCE [LARGE SCALE GENOMIC DNA]</scope>
    <source>
        <strain evidence="3 4">TSA40</strain>
    </source>
</reference>
<dbReference type="AlphaFoldDB" id="A0A254TF56"/>
<evidence type="ECO:0000313" key="3">
    <source>
        <dbReference type="EMBL" id="OWW21289.1"/>
    </source>
</evidence>
<dbReference type="InterPro" id="IPR026352">
    <property type="entry name" value="Nanowire_3heme"/>
</dbReference>
<keyword evidence="4" id="KW-1185">Reference proteome</keyword>
<dbReference type="NCBIfam" id="TIGR04257">
    <property type="entry name" value="nanowire_3heme"/>
    <property type="match status" value="1"/>
</dbReference>
<evidence type="ECO:0000313" key="4">
    <source>
        <dbReference type="Proteomes" id="UP000197535"/>
    </source>
</evidence>
<comment type="caution">
    <text evidence="3">The sequence shown here is derived from an EMBL/GenBank/DDBJ whole genome shotgun (WGS) entry which is preliminary data.</text>
</comment>
<dbReference type="OrthoDB" id="7064487at2"/>
<keyword evidence="1" id="KW-0732">Signal</keyword>
<dbReference type="RefSeq" id="WP_088708148.1">
    <property type="nucleotide sequence ID" value="NZ_LSTO01000001.1"/>
</dbReference>
<protein>
    <recommendedName>
        <fullName evidence="2">Cytochrome c7-like domain-containing protein</fullName>
    </recommendedName>
</protein>
<organism evidence="3 4">
    <name type="scientific">Noviherbaspirillum denitrificans</name>
    <dbReference type="NCBI Taxonomy" id="1968433"/>
    <lineage>
        <taxon>Bacteria</taxon>
        <taxon>Pseudomonadati</taxon>
        <taxon>Pseudomonadota</taxon>
        <taxon>Betaproteobacteria</taxon>
        <taxon>Burkholderiales</taxon>
        <taxon>Oxalobacteraceae</taxon>
        <taxon>Noviherbaspirillum</taxon>
    </lineage>
</organism>
<feature type="signal peptide" evidence="1">
    <location>
        <begin position="1"/>
        <end position="29"/>
    </location>
</feature>
<dbReference type="Gene3D" id="3.90.10.10">
    <property type="entry name" value="Cytochrome C3"/>
    <property type="match status" value="1"/>
</dbReference>
<dbReference type="EMBL" id="LSTO01000001">
    <property type="protein sequence ID" value="OWW21289.1"/>
    <property type="molecule type" value="Genomic_DNA"/>
</dbReference>
<dbReference type="SUPFAM" id="SSF48695">
    <property type="entry name" value="Multiheme cytochromes"/>
    <property type="match status" value="1"/>
</dbReference>
<dbReference type="Proteomes" id="UP000197535">
    <property type="component" value="Unassembled WGS sequence"/>
</dbReference>
<dbReference type="Pfam" id="PF14522">
    <property type="entry name" value="Cytochrome_C7"/>
    <property type="match status" value="1"/>
</dbReference>
<dbReference type="InterPro" id="IPR036280">
    <property type="entry name" value="Multihaem_cyt_sf"/>
</dbReference>
<sequence>MRKSSLWCVLRWLGLVLAAALAFPAAVQAQIPGLAPTVRPMNMPYPVQQPLNKDGVHDPANPGIKMLQEPREGLSKLPKDYPGNGVHWVKALREGIIQPRTNILPGTEIKVLDLDILLTNTGEMPLVLFPHRQHTEWLDCSNCHERIFASKKGGTKGLSMFAVLQGEFCGQCHGAVAFPLTECNRCHSQQRK</sequence>
<feature type="chain" id="PRO_5012874702" description="Cytochrome c7-like domain-containing protein" evidence="1">
    <location>
        <begin position="30"/>
        <end position="192"/>
    </location>
</feature>
<evidence type="ECO:0000259" key="2">
    <source>
        <dbReference type="Pfam" id="PF14522"/>
    </source>
</evidence>
<proteinExistence type="predicted"/>
<feature type="domain" description="Cytochrome c7-like" evidence="2">
    <location>
        <begin position="127"/>
        <end position="188"/>
    </location>
</feature>
<gene>
    <name evidence="3" type="ORF">AYR66_19235</name>
</gene>